<dbReference type="PANTHER" id="PTHR43649:SF12">
    <property type="entry name" value="DIACETYLCHITOBIOSE BINDING PROTEIN DASA"/>
    <property type="match status" value="1"/>
</dbReference>
<protein>
    <submittedName>
        <fullName evidence="3">Extracellular solute-binding protein</fullName>
    </submittedName>
</protein>
<keyword evidence="4" id="KW-1185">Reference proteome</keyword>
<evidence type="ECO:0000313" key="3">
    <source>
        <dbReference type="EMBL" id="MDI4643822.1"/>
    </source>
</evidence>
<dbReference type="EMBL" id="JAGRPV010000001">
    <property type="protein sequence ID" value="MDI4643822.1"/>
    <property type="molecule type" value="Genomic_DNA"/>
</dbReference>
<evidence type="ECO:0000313" key="4">
    <source>
        <dbReference type="Proteomes" id="UP001161691"/>
    </source>
</evidence>
<gene>
    <name evidence="3" type="ORF">KB449_02575</name>
</gene>
<name>A0ABT6TAG6_9BACL</name>
<dbReference type="Gene3D" id="3.40.190.10">
    <property type="entry name" value="Periplasmic binding protein-like II"/>
    <property type="match status" value="1"/>
</dbReference>
<dbReference type="Pfam" id="PF01547">
    <property type="entry name" value="SBP_bac_1"/>
    <property type="match status" value="1"/>
</dbReference>
<sequence length="442" mass="48775">MKRFGKASLSLALAAAVLSACSGNNNDSQGSGNTAGSSGASKGSSGEVVNLTFWGGVPAESGPQEIVDTWNKEHPNIQVNYVRYVNDDSGNLKLDTALVSGQSVDIFANYTKPLLVKRVSAGSALDLSAFKDYDIDDKMGAGAKEWAIEDKYFAMPTKRNMHFVWLNKDALDEAGLPVPTDWTLADVERYAKALKTDSRWGYAEFPFWRDIVTFDGSLAVQGYVKADGTSNLGAPVVGQALQLEYDMMHTSKVSPPVSLIESTKMNMNAEFLGGKLAIFTAGEWIFRDANNTKDYPREFTIAFAPLPRVAEGQDDFRYLGGLGDAISINARSEHQEEAWAFLKWYADGGMLPQASGGRIPASKDADQSKALELLLGDNKDKYDTESLQRILANERPTFQVTLPQEVIDIRREEFDKYYIKAQSLEQTLANVVKRHNEYLKRQ</sequence>
<keyword evidence="2" id="KW-0732">Signal</keyword>
<dbReference type="InterPro" id="IPR006059">
    <property type="entry name" value="SBP"/>
</dbReference>
<feature type="region of interest" description="Disordered" evidence="1">
    <location>
        <begin position="24"/>
        <end position="43"/>
    </location>
</feature>
<reference evidence="3" key="1">
    <citation type="submission" date="2023-04" db="EMBL/GenBank/DDBJ databases">
        <title>Comparative genomic analysis of Cohnella hashimotonis sp. nov., isolated from the International Space Station.</title>
        <authorList>
            <person name="Venkateswaran K."/>
            <person name="Simpson A."/>
        </authorList>
    </citation>
    <scope>NUCLEOTIDE SEQUENCE</scope>
    <source>
        <strain evidence="3">F6_2S_P_1</strain>
    </source>
</reference>
<feature type="chain" id="PRO_5047216934" evidence="2">
    <location>
        <begin position="23"/>
        <end position="442"/>
    </location>
</feature>
<dbReference type="RefSeq" id="WP_282906867.1">
    <property type="nucleotide sequence ID" value="NZ_JAGRPV010000001.1"/>
</dbReference>
<organism evidence="3 4">
    <name type="scientific">Cohnella hashimotonis</name>
    <dbReference type="NCBI Taxonomy" id="2826895"/>
    <lineage>
        <taxon>Bacteria</taxon>
        <taxon>Bacillati</taxon>
        <taxon>Bacillota</taxon>
        <taxon>Bacilli</taxon>
        <taxon>Bacillales</taxon>
        <taxon>Paenibacillaceae</taxon>
        <taxon>Cohnella</taxon>
    </lineage>
</organism>
<dbReference type="InterPro" id="IPR050490">
    <property type="entry name" value="Bact_solute-bd_prot1"/>
</dbReference>
<dbReference type="PANTHER" id="PTHR43649">
    <property type="entry name" value="ARABINOSE-BINDING PROTEIN-RELATED"/>
    <property type="match status" value="1"/>
</dbReference>
<evidence type="ECO:0000256" key="2">
    <source>
        <dbReference type="SAM" id="SignalP"/>
    </source>
</evidence>
<accession>A0ABT6TAG6</accession>
<dbReference type="Proteomes" id="UP001161691">
    <property type="component" value="Unassembled WGS sequence"/>
</dbReference>
<feature type="signal peptide" evidence="2">
    <location>
        <begin position="1"/>
        <end position="22"/>
    </location>
</feature>
<proteinExistence type="predicted"/>
<evidence type="ECO:0000256" key="1">
    <source>
        <dbReference type="SAM" id="MobiDB-lite"/>
    </source>
</evidence>
<dbReference type="PROSITE" id="PS51257">
    <property type="entry name" value="PROKAR_LIPOPROTEIN"/>
    <property type="match status" value="1"/>
</dbReference>
<dbReference type="SUPFAM" id="SSF53850">
    <property type="entry name" value="Periplasmic binding protein-like II"/>
    <property type="match status" value="1"/>
</dbReference>
<comment type="caution">
    <text evidence="3">The sequence shown here is derived from an EMBL/GenBank/DDBJ whole genome shotgun (WGS) entry which is preliminary data.</text>
</comment>